<gene>
    <name evidence="2" type="ORF">GYMLUDRAFT_944334</name>
</gene>
<organism evidence="2 3">
    <name type="scientific">Collybiopsis luxurians FD-317 M1</name>
    <dbReference type="NCBI Taxonomy" id="944289"/>
    <lineage>
        <taxon>Eukaryota</taxon>
        <taxon>Fungi</taxon>
        <taxon>Dikarya</taxon>
        <taxon>Basidiomycota</taxon>
        <taxon>Agaricomycotina</taxon>
        <taxon>Agaricomycetes</taxon>
        <taxon>Agaricomycetidae</taxon>
        <taxon>Agaricales</taxon>
        <taxon>Marasmiineae</taxon>
        <taxon>Omphalotaceae</taxon>
        <taxon>Collybiopsis</taxon>
        <taxon>Collybiopsis luxurians</taxon>
    </lineage>
</organism>
<feature type="transmembrane region" description="Helical" evidence="1">
    <location>
        <begin position="55"/>
        <end position="77"/>
    </location>
</feature>
<dbReference type="HOGENOM" id="CLU_162823_0_0_1"/>
<keyword evidence="1" id="KW-0812">Transmembrane</keyword>
<dbReference type="Proteomes" id="UP000053593">
    <property type="component" value="Unassembled WGS sequence"/>
</dbReference>
<sequence>MMKKTAFQRRTRIQNILLLLIESGAIYCTMQALYAVLTLLNIYGPVNNDALFQTFTIVSALFTLASAWYPISVVILVNMEDSSIIESFHHNQTITEEDIFQT</sequence>
<name>A0A0D0BEK8_9AGAR</name>
<keyword evidence="1" id="KW-1133">Transmembrane helix</keyword>
<dbReference type="AlphaFoldDB" id="A0A0D0BEK8"/>
<proteinExistence type="predicted"/>
<protein>
    <submittedName>
        <fullName evidence="2">Uncharacterized protein</fullName>
    </submittedName>
</protein>
<reference evidence="2 3" key="1">
    <citation type="submission" date="2014-04" db="EMBL/GenBank/DDBJ databases">
        <title>Evolutionary Origins and Diversification of the Mycorrhizal Mutualists.</title>
        <authorList>
            <consortium name="DOE Joint Genome Institute"/>
            <consortium name="Mycorrhizal Genomics Consortium"/>
            <person name="Kohler A."/>
            <person name="Kuo A."/>
            <person name="Nagy L.G."/>
            <person name="Floudas D."/>
            <person name="Copeland A."/>
            <person name="Barry K.W."/>
            <person name="Cichocki N."/>
            <person name="Veneault-Fourrey C."/>
            <person name="LaButti K."/>
            <person name="Lindquist E.A."/>
            <person name="Lipzen A."/>
            <person name="Lundell T."/>
            <person name="Morin E."/>
            <person name="Murat C."/>
            <person name="Riley R."/>
            <person name="Ohm R."/>
            <person name="Sun H."/>
            <person name="Tunlid A."/>
            <person name="Henrissat B."/>
            <person name="Grigoriev I.V."/>
            <person name="Hibbett D.S."/>
            <person name="Martin F."/>
        </authorList>
    </citation>
    <scope>NUCLEOTIDE SEQUENCE [LARGE SCALE GENOMIC DNA]</scope>
    <source>
        <strain evidence="2 3">FD-317 M1</strain>
    </source>
</reference>
<evidence type="ECO:0000256" key="1">
    <source>
        <dbReference type="SAM" id="Phobius"/>
    </source>
</evidence>
<keyword evidence="3" id="KW-1185">Reference proteome</keyword>
<keyword evidence="1" id="KW-0472">Membrane</keyword>
<accession>A0A0D0BEK8</accession>
<dbReference type="EMBL" id="KN834834">
    <property type="protein sequence ID" value="KIK53016.1"/>
    <property type="molecule type" value="Genomic_DNA"/>
</dbReference>
<evidence type="ECO:0000313" key="3">
    <source>
        <dbReference type="Proteomes" id="UP000053593"/>
    </source>
</evidence>
<dbReference type="OrthoDB" id="2884172at2759"/>
<feature type="transmembrane region" description="Helical" evidence="1">
    <location>
        <begin position="16"/>
        <end position="43"/>
    </location>
</feature>
<evidence type="ECO:0000313" key="2">
    <source>
        <dbReference type="EMBL" id="KIK53016.1"/>
    </source>
</evidence>